<dbReference type="RefSeq" id="XP_002184069.1">
    <property type="nucleotide sequence ID" value="XM_002184033.1"/>
</dbReference>
<dbReference type="EMBL" id="CM000624">
    <property type="protein sequence ID" value="EEC44247.1"/>
    <property type="molecule type" value="Genomic_DNA"/>
</dbReference>
<dbReference type="GeneID" id="7195896"/>
<evidence type="ECO:0000313" key="2">
    <source>
        <dbReference type="EMBL" id="EEC44247.1"/>
    </source>
</evidence>
<dbReference type="PANTHER" id="PTHR24220:SF614">
    <property type="entry name" value="ABC TRANSPORTER ATP-BINDING PROTEIN SSO1893-RELATED"/>
    <property type="match status" value="1"/>
</dbReference>
<dbReference type="HOGENOM" id="CLU_329965_0_0_1"/>
<evidence type="ECO:0000256" key="1">
    <source>
        <dbReference type="SAM" id="Coils"/>
    </source>
</evidence>
<dbReference type="InterPro" id="IPR027417">
    <property type="entry name" value="P-loop_NTPase"/>
</dbReference>
<dbReference type="CDD" id="cd00267">
    <property type="entry name" value="ABC_ATPase"/>
    <property type="match status" value="1"/>
</dbReference>
<evidence type="ECO:0008006" key="4">
    <source>
        <dbReference type="Google" id="ProtNLM"/>
    </source>
</evidence>
<dbReference type="Gene3D" id="3.40.50.300">
    <property type="entry name" value="P-loop containing nucleotide triphosphate hydrolases"/>
    <property type="match status" value="1"/>
</dbReference>
<dbReference type="SUPFAM" id="SSF52540">
    <property type="entry name" value="P-loop containing nucleoside triphosphate hydrolases"/>
    <property type="match status" value="1"/>
</dbReference>
<gene>
    <name evidence="2" type="ORF">PHATRDRAFT_49398</name>
</gene>
<dbReference type="GO" id="GO:0022857">
    <property type="term" value="F:transmembrane transporter activity"/>
    <property type="evidence" value="ECO:0007669"/>
    <property type="project" value="TreeGrafter"/>
</dbReference>
<evidence type="ECO:0000313" key="3">
    <source>
        <dbReference type="Proteomes" id="UP000000759"/>
    </source>
</evidence>
<reference evidence="3" key="2">
    <citation type="submission" date="2008-08" db="EMBL/GenBank/DDBJ databases">
        <authorList>
            <consortium name="Diatom Consortium"/>
            <person name="Grigoriev I."/>
            <person name="Grimwood J."/>
            <person name="Kuo A."/>
            <person name="Otillar R.P."/>
            <person name="Salamov A."/>
            <person name="Detter J.C."/>
            <person name="Lindquist E."/>
            <person name="Shapiro H."/>
            <person name="Lucas S."/>
            <person name="Glavina del Rio T."/>
            <person name="Pitluck S."/>
            <person name="Rokhsar D."/>
            <person name="Bowler C."/>
        </authorList>
    </citation>
    <scope>GENOME REANNOTATION</scope>
    <source>
        <strain evidence="3">CCAP 1055/1</strain>
    </source>
</reference>
<organism evidence="2 3">
    <name type="scientific">Phaeodactylum tricornutum (strain CCAP 1055/1)</name>
    <dbReference type="NCBI Taxonomy" id="556484"/>
    <lineage>
        <taxon>Eukaryota</taxon>
        <taxon>Sar</taxon>
        <taxon>Stramenopiles</taxon>
        <taxon>Ochrophyta</taxon>
        <taxon>Bacillariophyta</taxon>
        <taxon>Bacillariophyceae</taxon>
        <taxon>Bacillariophycidae</taxon>
        <taxon>Naviculales</taxon>
        <taxon>Phaeodactylaceae</taxon>
        <taxon>Phaeodactylum</taxon>
    </lineage>
</organism>
<dbReference type="InterPro" id="IPR017871">
    <property type="entry name" value="ABC_transporter-like_CS"/>
</dbReference>
<name>B7GAG5_PHATC</name>
<dbReference type="AlphaFoldDB" id="B7GAG5"/>
<dbReference type="InterPro" id="IPR015854">
    <property type="entry name" value="ABC_transpr_LolD-like"/>
</dbReference>
<sequence length="564" mass="63163">MATESPTSPEAYANSMNSVVSTAYEIFNRKLFSLPKVLLLPGVMSRQPMLVLQVFPFIFVSDWLKANAVSFMTTKIEELQKELSELRAVRSKVESFDIKNAELLQRSGPGAMQFTQHRWEEFTVQIQARVVVSDLLSRSKGFFAFIQRNFVFSVLIDCALANLIAIGKIMAAEIFVFSRAIEDAVDMVLMRSRGEAELARMMTEIEKLKNLVDIWDRSTSRSLIHCNLAPPKENNLVLRNLHYSRGTASARADHVELKPGVYALTGANGSGKSTLFRVLMSCNTNQKSIDLPPSINLLTPMEPLTEVDDLLRETACEAADADCDTTAEVCESDLGESRKLNEKELLPADMPQHVPKLSITMPSAHVVEISQNFYWPLYSTPIDWIFQEHVMDTCTAEESEVRARRVAEELHSLDFFQAPQMSEEEMEAAAEAMVSPAATSEGTIQRIMSELQEEKEDWFSDLSGGQKSKVELVRLVFLQSHCPDVLLIDETMAPLDPASKSLVMAKLKVFCSESIILVIYHTDVGRGTKDSGDGEEFVECVPSNDFFNKNLHLEKGLIHVRDTC</sequence>
<dbReference type="GO" id="GO:0005524">
    <property type="term" value="F:ATP binding"/>
    <property type="evidence" value="ECO:0007669"/>
    <property type="project" value="InterPro"/>
</dbReference>
<protein>
    <recommendedName>
        <fullName evidence="4">ABC transporter domain-containing protein</fullName>
    </recommendedName>
</protein>
<proteinExistence type="predicted"/>
<dbReference type="GO" id="GO:0005886">
    <property type="term" value="C:plasma membrane"/>
    <property type="evidence" value="ECO:0007669"/>
    <property type="project" value="TreeGrafter"/>
</dbReference>
<dbReference type="InParanoid" id="B7GAG5"/>
<dbReference type="Proteomes" id="UP000000759">
    <property type="component" value="Chromosome 22"/>
</dbReference>
<keyword evidence="1" id="KW-0175">Coiled coil</keyword>
<dbReference type="PANTHER" id="PTHR24220">
    <property type="entry name" value="IMPORT ATP-BINDING PROTEIN"/>
    <property type="match status" value="1"/>
</dbReference>
<dbReference type="PaxDb" id="2850-Phatr49398"/>
<keyword evidence="3" id="KW-1185">Reference proteome</keyword>
<dbReference type="KEGG" id="pti:PHATRDRAFT_49398"/>
<reference evidence="2 3" key="1">
    <citation type="journal article" date="2008" name="Nature">
        <title>The Phaeodactylum genome reveals the evolutionary history of diatom genomes.</title>
        <authorList>
            <person name="Bowler C."/>
            <person name="Allen A.E."/>
            <person name="Badger J.H."/>
            <person name="Grimwood J."/>
            <person name="Jabbari K."/>
            <person name="Kuo A."/>
            <person name="Maheswari U."/>
            <person name="Martens C."/>
            <person name="Maumus F."/>
            <person name="Otillar R.P."/>
            <person name="Rayko E."/>
            <person name="Salamov A."/>
            <person name="Vandepoele K."/>
            <person name="Beszteri B."/>
            <person name="Gruber A."/>
            <person name="Heijde M."/>
            <person name="Katinka M."/>
            <person name="Mock T."/>
            <person name="Valentin K."/>
            <person name="Verret F."/>
            <person name="Berges J.A."/>
            <person name="Brownlee C."/>
            <person name="Cadoret J.P."/>
            <person name="Chiovitti A."/>
            <person name="Choi C.J."/>
            <person name="Coesel S."/>
            <person name="De Martino A."/>
            <person name="Detter J.C."/>
            <person name="Durkin C."/>
            <person name="Falciatore A."/>
            <person name="Fournet J."/>
            <person name="Haruta M."/>
            <person name="Huysman M.J."/>
            <person name="Jenkins B.D."/>
            <person name="Jiroutova K."/>
            <person name="Jorgensen R.E."/>
            <person name="Joubert Y."/>
            <person name="Kaplan A."/>
            <person name="Kroger N."/>
            <person name="Kroth P.G."/>
            <person name="La Roche J."/>
            <person name="Lindquist E."/>
            <person name="Lommer M."/>
            <person name="Martin-Jezequel V."/>
            <person name="Lopez P.J."/>
            <person name="Lucas S."/>
            <person name="Mangogna M."/>
            <person name="McGinnis K."/>
            <person name="Medlin L.K."/>
            <person name="Montsant A."/>
            <person name="Oudot-Le Secq M.P."/>
            <person name="Napoli C."/>
            <person name="Obornik M."/>
            <person name="Parker M.S."/>
            <person name="Petit J.L."/>
            <person name="Porcel B.M."/>
            <person name="Poulsen N."/>
            <person name="Robison M."/>
            <person name="Rychlewski L."/>
            <person name="Rynearson T.A."/>
            <person name="Schmutz J."/>
            <person name="Shapiro H."/>
            <person name="Siaut M."/>
            <person name="Stanley M."/>
            <person name="Sussman M.R."/>
            <person name="Taylor A.R."/>
            <person name="Vardi A."/>
            <person name="von Dassow P."/>
            <person name="Vyverman W."/>
            <person name="Willis A."/>
            <person name="Wyrwicz L.S."/>
            <person name="Rokhsar D.S."/>
            <person name="Weissenbach J."/>
            <person name="Armbrust E.V."/>
            <person name="Green B.R."/>
            <person name="Van de Peer Y."/>
            <person name="Grigoriev I.V."/>
        </authorList>
    </citation>
    <scope>NUCLEOTIDE SEQUENCE [LARGE SCALE GENOMIC DNA]</scope>
    <source>
        <strain evidence="2 3">CCAP 1055/1</strain>
    </source>
</reference>
<dbReference type="OrthoDB" id="420849at2759"/>
<dbReference type="GO" id="GO:0016887">
    <property type="term" value="F:ATP hydrolysis activity"/>
    <property type="evidence" value="ECO:0007669"/>
    <property type="project" value="InterPro"/>
</dbReference>
<dbReference type="PROSITE" id="PS00211">
    <property type="entry name" value="ABC_TRANSPORTER_1"/>
    <property type="match status" value="1"/>
</dbReference>
<dbReference type="eggNOG" id="ENOG502S443">
    <property type="taxonomic scope" value="Eukaryota"/>
</dbReference>
<feature type="coiled-coil region" evidence="1">
    <location>
        <begin position="69"/>
        <end position="96"/>
    </location>
</feature>
<accession>B7GAG5</accession>